<name>A0A382MAU0_9ZZZZ</name>
<sequence>MLDEILQDTKSSMEKSLLSLDASFKR</sequence>
<proteinExistence type="predicted"/>
<protein>
    <recommendedName>
        <fullName evidence="2">Ribosome recycling factor domain-containing protein</fullName>
    </recommendedName>
</protein>
<dbReference type="AlphaFoldDB" id="A0A382MAU0"/>
<feature type="non-terminal residue" evidence="1">
    <location>
        <position position="26"/>
    </location>
</feature>
<evidence type="ECO:0008006" key="2">
    <source>
        <dbReference type="Google" id="ProtNLM"/>
    </source>
</evidence>
<reference evidence="1" key="1">
    <citation type="submission" date="2018-05" db="EMBL/GenBank/DDBJ databases">
        <authorList>
            <person name="Lanie J.A."/>
            <person name="Ng W.-L."/>
            <person name="Kazmierczak K.M."/>
            <person name="Andrzejewski T.M."/>
            <person name="Davidsen T.M."/>
            <person name="Wayne K.J."/>
            <person name="Tettelin H."/>
            <person name="Glass J.I."/>
            <person name="Rusch D."/>
            <person name="Podicherti R."/>
            <person name="Tsui H.-C.T."/>
            <person name="Winkler M.E."/>
        </authorList>
    </citation>
    <scope>NUCLEOTIDE SEQUENCE</scope>
</reference>
<gene>
    <name evidence="1" type="ORF">METZ01_LOCUS298624</name>
</gene>
<dbReference type="EMBL" id="UINC01092305">
    <property type="protein sequence ID" value="SVC45770.1"/>
    <property type="molecule type" value="Genomic_DNA"/>
</dbReference>
<accession>A0A382MAU0</accession>
<organism evidence="1">
    <name type="scientific">marine metagenome</name>
    <dbReference type="NCBI Taxonomy" id="408172"/>
    <lineage>
        <taxon>unclassified sequences</taxon>
        <taxon>metagenomes</taxon>
        <taxon>ecological metagenomes</taxon>
    </lineage>
</organism>
<evidence type="ECO:0000313" key="1">
    <source>
        <dbReference type="EMBL" id="SVC45770.1"/>
    </source>
</evidence>